<dbReference type="eggNOG" id="COG0431">
    <property type="taxonomic scope" value="Bacteria"/>
</dbReference>
<name>Q1LDX6_CUPMC</name>
<evidence type="ECO:0000256" key="1">
    <source>
        <dbReference type="ARBA" id="ARBA00005990"/>
    </source>
</evidence>
<dbReference type="InterPro" id="IPR005025">
    <property type="entry name" value="FMN_Rdtase-like_dom"/>
</dbReference>
<evidence type="ECO:0000313" key="6">
    <source>
        <dbReference type="EMBL" id="ABF11650.1"/>
    </source>
</evidence>
<protein>
    <submittedName>
        <fullName evidence="6">NADPH-dependent FMN reductase</fullName>
    </submittedName>
</protein>
<dbReference type="NCBIfam" id="TIGR03566">
    <property type="entry name" value="FMN_reduc_MsuE"/>
    <property type="match status" value="1"/>
</dbReference>
<organism evidence="6 7">
    <name type="scientific">Cupriavidus metallidurans (strain ATCC 43123 / DSM 2839 / NBRC 102507 / CH34)</name>
    <name type="common">Ralstonia metallidurans</name>
    <dbReference type="NCBI Taxonomy" id="266264"/>
    <lineage>
        <taxon>Bacteria</taxon>
        <taxon>Pseudomonadati</taxon>
        <taxon>Pseudomonadota</taxon>
        <taxon>Betaproteobacteria</taxon>
        <taxon>Burkholderiales</taxon>
        <taxon>Burkholderiaceae</taxon>
        <taxon>Cupriavidus</taxon>
    </lineage>
</organism>
<dbReference type="AlphaFoldDB" id="Q1LDX6"/>
<comment type="similarity">
    <text evidence="1">Belongs to the SsuE family.</text>
</comment>
<dbReference type="Proteomes" id="UP000002429">
    <property type="component" value="Plasmid megaplasmid"/>
</dbReference>
<feature type="domain" description="NADPH-dependent FMN reductase-like" evidence="5">
    <location>
        <begin position="40"/>
        <end position="182"/>
    </location>
</feature>
<evidence type="ECO:0000256" key="2">
    <source>
        <dbReference type="ARBA" id="ARBA00022630"/>
    </source>
</evidence>
<evidence type="ECO:0000256" key="3">
    <source>
        <dbReference type="ARBA" id="ARBA00022643"/>
    </source>
</evidence>
<reference evidence="7" key="1">
    <citation type="journal article" date="2010" name="PLoS ONE">
        <title>The complete genome sequence of Cupriavidus metallidurans strain CH34, a master survivalist in harsh and anthropogenic environments.</title>
        <authorList>
            <person name="Janssen P.J."/>
            <person name="Van Houdt R."/>
            <person name="Moors H."/>
            <person name="Monsieurs P."/>
            <person name="Morin N."/>
            <person name="Michaux A."/>
            <person name="Benotmane M.A."/>
            <person name="Leys N."/>
            <person name="Vallaeys T."/>
            <person name="Lapidus A."/>
            <person name="Monchy S."/>
            <person name="Medigue C."/>
            <person name="Taghavi S."/>
            <person name="McCorkle S."/>
            <person name="Dunn J."/>
            <person name="van der Lelie D."/>
            <person name="Mergeay M."/>
        </authorList>
    </citation>
    <scope>NUCLEOTIDE SEQUENCE [LARGE SCALE GENOMIC DNA]</scope>
    <source>
        <strain evidence="7">ATCC 43123 / DSM 2839 / NBRC 102507 / CH34</strain>
    </source>
</reference>
<proteinExistence type="inferred from homology"/>
<accession>Q1LDX6</accession>
<geneLocation type="plasmid" evidence="6 7">
    <name>megaplasmid</name>
</geneLocation>
<dbReference type="HOGENOM" id="CLU_055322_3_3_4"/>
<dbReference type="EMBL" id="CP000353">
    <property type="protein sequence ID" value="ABF11650.1"/>
    <property type="molecule type" value="Genomic_DNA"/>
</dbReference>
<dbReference type="InterPro" id="IPR019912">
    <property type="entry name" value="FMN_Rdtase_MsuE-like"/>
</dbReference>
<dbReference type="Gene3D" id="3.40.50.360">
    <property type="match status" value="1"/>
</dbReference>
<evidence type="ECO:0000259" key="5">
    <source>
        <dbReference type="Pfam" id="PF03358"/>
    </source>
</evidence>
<dbReference type="GO" id="GO:0016491">
    <property type="term" value="F:oxidoreductase activity"/>
    <property type="evidence" value="ECO:0007669"/>
    <property type="project" value="UniProtKB-KW"/>
</dbReference>
<keyword evidence="3" id="KW-0288">FMN</keyword>
<gene>
    <name evidence="6" type="primary">msuE</name>
    <name evidence="6" type="ordered locus">Rmet_4788</name>
</gene>
<dbReference type="InterPro" id="IPR029039">
    <property type="entry name" value="Flavoprotein-like_sf"/>
</dbReference>
<dbReference type="SUPFAM" id="SSF52218">
    <property type="entry name" value="Flavoproteins"/>
    <property type="match status" value="1"/>
</dbReference>
<evidence type="ECO:0000256" key="4">
    <source>
        <dbReference type="ARBA" id="ARBA00023002"/>
    </source>
</evidence>
<keyword evidence="6" id="KW-0614">Plasmid</keyword>
<dbReference type="Pfam" id="PF03358">
    <property type="entry name" value="FMN_red"/>
    <property type="match status" value="1"/>
</dbReference>
<evidence type="ECO:0000313" key="7">
    <source>
        <dbReference type="Proteomes" id="UP000002429"/>
    </source>
</evidence>
<keyword evidence="2" id="KW-0285">Flavoprotein</keyword>
<keyword evidence="7" id="KW-1185">Reference proteome</keyword>
<sequence>MVAVFASIHSRIASFATHGRGAKVGDRFPPRRLTVSTPLKVVAVNGSAHQPSRTLVLVQALLAELDQRLVLDTQIVDLSEIARPLGASLTRDELPPDIEAQLAAIESADLVIAAAPVYRGSFPGHFKHLFDLVGMDALAGKPVLLAATGGSDRHALVLEHQLRPLFSFLQALTLPIGVYASTADFDGYQVGSKSLADRITLAVERAAPLFANAARQLRRVA</sequence>
<dbReference type="KEGG" id="rme:Rmet_4788"/>
<dbReference type="PANTHER" id="PTHR43408:SF2">
    <property type="entry name" value="FMN REDUCTASE (NADPH)"/>
    <property type="match status" value="1"/>
</dbReference>
<keyword evidence="4" id="KW-0560">Oxidoreductase</keyword>
<dbReference type="InterPro" id="IPR051814">
    <property type="entry name" value="NAD(P)H-dep_FMN_reductase"/>
</dbReference>
<dbReference type="PANTHER" id="PTHR43408">
    <property type="entry name" value="FMN REDUCTASE (NADPH)"/>
    <property type="match status" value="1"/>
</dbReference>